<reference evidence="2 3" key="1">
    <citation type="journal article" date="2006" name="Int. J. Syst. Evol. Microbiol.">
        <title>Myroides pelagicus sp. nov., isolated from seawater in Thailand.</title>
        <authorList>
            <person name="Yoon J."/>
            <person name="Maneerat S."/>
            <person name="Kawai F."/>
            <person name="Yokota A."/>
        </authorList>
    </citation>
    <scope>NUCLEOTIDE SEQUENCE [LARGE SCALE GENOMIC DNA]</scope>
    <source>
        <strain evidence="2 3">SM1T</strain>
    </source>
</reference>
<feature type="compositionally biased region" description="Low complexity" evidence="1">
    <location>
        <begin position="247"/>
        <end position="358"/>
    </location>
</feature>
<evidence type="ECO:0000256" key="1">
    <source>
        <dbReference type="SAM" id="MobiDB-lite"/>
    </source>
</evidence>
<proteinExistence type="predicted"/>
<evidence type="ECO:0000313" key="2">
    <source>
        <dbReference type="EMBL" id="MTH28828.1"/>
    </source>
</evidence>
<organism evidence="2 3">
    <name type="scientific">Myroides pelagicus</name>
    <dbReference type="NCBI Taxonomy" id="270914"/>
    <lineage>
        <taxon>Bacteria</taxon>
        <taxon>Pseudomonadati</taxon>
        <taxon>Bacteroidota</taxon>
        <taxon>Flavobacteriia</taxon>
        <taxon>Flavobacteriales</taxon>
        <taxon>Flavobacteriaceae</taxon>
        <taxon>Myroides</taxon>
    </lineage>
</organism>
<dbReference type="RefSeq" id="WP_155034814.1">
    <property type="nucleotide sequence ID" value="NZ_JBHTIG010000052.1"/>
</dbReference>
<gene>
    <name evidence="2" type="ORF">GJV77_02675</name>
</gene>
<protein>
    <recommendedName>
        <fullName evidence="4">EF-hand domain-containing protein</fullName>
    </recommendedName>
</protein>
<accession>A0A7K1GJ50</accession>
<evidence type="ECO:0008006" key="4">
    <source>
        <dbReference type="Google" id="ProtNLM"/>
    </source>
</evidence>
<dbReference type="EMBL" id="WMJY01000004">
    <property type="protein sequence ID" value="MTH28828.1"/>
    <property type="molecule type" value="Genomic_DNA"/>
</dbReference>
<comment type="caution">
    <text evidence="2">The sequence shown here is derived from an EMBL/GenBank/DDBJ whole genome shotgun (WGS) entry which is preliminary data.</text>
</comment>
<dbReference type="OrthoDB" id="939585at2"/>
<sequence>MKELRFLMCLFSLLIGGVIMAQKTTIQAVNYGISDNLDIQAVASIFGQSTDLADFEYRLNDPNARISNLDLNNDGYVDYLRVVEVVEDYTHLIIVQAVLGRDLYQDVLTIEIEKDNRRGTTYIQFVGNPFFYGPNYIYEPVYYTQPPLFSIFWSSSYRPYYSGWSWGYYPSYYYSYSPYPTQRYVTHVHAHINVNNNYFYHPYRYSYRAESMYANNRTTYYEKSNPSRDFRTTYKEAGYTNQRDLNYSRGNIYSNNSSYSRSNYSRGDSGTSSSNSSYSRSNYSRGDSGTSSNNSSYSRSNYSRSNSGTSSNNSGYSRSNYSRGNSGTNSNNSSYSRSNYSRGNSNSSSRSGSTTYSR</sequence>
<evidence type="ECO:0000313" key="3">
    <source>
        <dbReference type="Proteomes" id="UP000488936"/>
    </source>
</evidence>
<dbReference type="AlphaFoldDB" id="A0A7K1GJ50"/>
<dbReference type="Proteomes" id="UP000488936">
    <property type="component" value="Unassembled WGS sequence"/>
</dbReference>
<name>A0A7K1GJ50_9FLAO</name>
<feature type="region of interest" description="Disordered" evidence="1">
    <location>
        <begin position="241"/>
        <end position="358"/>
    </location>
</feature>
<keyword evidence="3" id="KW-1185">Reference proteome</keyword>